<dbReference type="SUPFAM" id="SSF52540">
    <property type="entry name" value="P-loop containing nucleoside triphosphate hydrolases"/>
    <property type="match status" value="1"/>
</dbReference>
<evidence type="ECO:0000256" key="2">
    <source>
        <dbReference type="ARBA" id="ARBA00008124"/>
    </source>
</evidence>
<accession>A0A7M7JTX4</accession>
<dbReference type="GeneID" id="111248684"/>
<comment type="subcellular location">
    <subcellularLocation>
        <location evidence="1">Golgi apparatus membrane</location>
        <topology evidence="1">Single-pass type II membrane protein</topology>
    </subcellularLocation>
</comment>
<keyword evidence="4 10" id="KW-0812">Transmembrane</keyword>
<keyword evidence="9" id="KW-0325">Glycoprotein</keyword>
<name>A0A7M7JTX4_VARDE</name>
<reference evidence="11" key="1">
    <citation type="submission" date="2021-01" db="UniProtKB">
        <authorList>
            <consortium name="EnsemblMetazoa"/>
        </authorList>
    </citation>
    <scope>IDENTIFICATION</scope>
</reference>
<evidence type="ECO:0000256" key="8">
    <source>
        <dbReference type="ARBA" id="ARBA00023136"/>
    </source>
</evidence>
<dbReference type="PANTHER" id="PTHR14647">
    <property type="entry name" value="GALACTOSE-3-O-SULFOTRANSFERASE"/>
    <property type="match status" value="1"/>
</dbReference>
<feature type="transmembrane region" description="Helical" evidence="10">
    <location>
        <begin position="40"/>
        <end position="60"/>
    </location>
</feature>
<evidence type="ECO:0000256" key="7">
    <source>
        <dbReference type="ARBA" id="ARBA00023034"/>
    </source>
</evidence>
<dbReference type="InterPro" id="IPR027417">
    <property type="entry name" value="P-loop_NTPase"/>
</dbReference>
<keyword evidence="7" id="KW-0333">Golgi apparatus</keyword>
<dbReference type="EnsemblMetazoa" id="XM_022801435">
    <property type="protein sequence ID" value="XP_022657170"/>
    <property type="gene ID" value="LOC111248684"/>
</dbReference>
<keyword evidence="6 10" id="KW-1133">Transmembrane helix</keyword>
<keyword evidence="8 10" id="KW-0472">Membrane</keyword>
<dbReference type="Pfam" id="PF06990">
    <property type="entry name" value="Gal-3-0_sulfotr"/>
    <property type="match status" value="1"/>
</dbReference>
<evidence type="ECO:0000256" key="5">
    <source>
        <dbReference type="ARBA" id="ARBA00022968"/>
    </source>
</evidence>
<evidence type="ECO:0000256" key="10">
    <source>
        <dbReference type="SAM" id="Phobius"/>
    </source>
</evidence>
<sequence length="441" mass="50930">MAAFKPRLLTGSGTTGAIAGAGGAHTPSVWRSRLWATRRVRLLFTVCFLVAICFLFSASYTAPLIGVGLEESGMVVLLGNGSDQGVYSCRRKEHIFFMKTHKCASSSLQNVFFRYGDKHNLTIALPLTNANYFGHPAFFNRSMLQMETTHTRQPIVYSIFASHTRFHHGEVRKVMPTDTIYITILRDPVGLFGSMYSYYDLHTAYKLSLQDLVQHHPDPLDPIHRNRRYNKFGLNQMAFDLGLPVNAFRNTVAVDQFIQRLEETFDLVLIAERMSESLVLLRYLLCWDVDDVVLFKKNARSTLFKKSEEQLTPRDVNTLRTLNAADQRIYDYFNAKLTEKVKRFGAQRMADEKALLDTRSKYWFEECVEDVKKVDNEETAKRMHIYSKKVMYFEEKDGADPECQRMLREELAYIALLREKQSYINYNLTKVTGNTLIKRHL</sequence>
<keyword evidence="3" id="KW-0808">Transferase</keyword>
<dbReference type="AlphaFoldDB" id="A0A7M7JTX4"/>
<evidence type="ECO:0000256" key="4">
    <source>
        <dbReference type="ARBA" id="ARBA00022692"/>
    </source>
</evidence>
<comment type="similarity">
    <text evidence="2">Belongs to the galactose-3-O-sulfotransferase family.</text>
</comment>
<evidence type="ECO:0000256" key="1">
    <source>
        <dbReference type="ARBA" id="ARBA00004323"/>
    </source>
</evidence>
<dbReference type="Proteomes" id="UP000594260">
    <property type="component" value="Unplaced"/>
</dbReference>
<evidence type="ECO:0000256" key="9">
    <source>
        <dbReference type="ARBA" id="ARBA00023180"/>
    </source>
</evidence>
<dbReference type="GO" id="GO:0001733">
    <property type="term" value="F:galactosylceramide sulfotransferase activity"/>
    <property type="evidence" value="ECO:0007669"/>
    <property type="project" value="InterPro"/>
</dbReference>
<proteinExistence type="inferred from homology"/>
<protein>
    <recommendedName>
        <fullName evidence="13">Galactosylceramide sulfotransferase-like</fullName>
    </recommendedName>
</protein>
<dbReference type="GO" id="GO:0009247">
    <property type="term" value="P:glycolipid biosynthetic process"/>
    <property type="evidence" value="ECO:0007669"/>
    <property type="project" value="InterPro"/>
</dbReference>
<keyword evidence="12" id="KW-1185">Reference proteome</keyword>
<evidence type="ECO:0000313" key="11">
    <source>
        <dbReference type="EnsemblMetazoa" id="XP_022657170"/>
    </source>
</evidence>
<dbReference type="GO" id="GO:0000139">
    <property type="term" value="C:Golgi membrane"/>
    <property type="evidence" value="ECO:0007669"/>
    <property type="project" value="UniProtKB-SubCell"/>
</dbReference>
<keyword evidence="5" id="KW-0735">Signal-anchor</keyword>
<organism evidence="11 12">
    <name type="scientific">Varroa destructor</name>
    <name type="common">Honeybee mite</name>
    <dbReference type="NCBI Taxonomy" id="109461"/>
    <lineage>
        <taxon>Eukaryota</taxon>
        <taxon>Metazoa</taxon>
        <taxon>Ecdysozoa</taxon>
        <taxon>Arthropoda</taxon>
        <taxon>Chelicerata</taxon>
        <taxon>Arachnida</taxon>
        <taxon>Acari</taxon>
        <taxon>Parasitiformes</taxon>
        <taxon>Mesostigmata</taxon>
        <taxon>Gamasina</taxon>
        <taxon>Dermanyssoidea</taxon>
        <taxon>Varroidae</taxon>
        <taxon>Varroa</taxon>
    </lineage>
</organism>
<dbReference type="InterPro" id="IPR009729">
    <property type="entry name" value="Gal-3-0_sulfotransfrase"/>
</dbReference>
<dbReference type="RefSeq" id="XP_022657170.1">
    <property type="nucleotide sequence ID" value="XM_022801435.1"/>
</dbReference>
<dbReference type="Gene3D" id="3.40.50.300">
    <property type="entry name" value="P-loop containing nucleotide triphosphate hydrolases"/>
    <property type="match status" value="1"/>
</dbReference>
<evidence type="ECO:0008006" key="13">
    <source>
        <dbReference type="Google" id="ProtNLM"/>
    </source>
</evidence>
<evidence type="ECO:0000256" key="6">
    <source>
        <dbReference type="ARBA" id="ARBA00022989"/>
    </source>
</evidence>
<evidence type="ECO:0000313" key="12">
    <source>
        <dbReference type="Proteomes" id="UP000594260"/>
    </source>
</evidence>
<dbReference type="PANTHER" id="PTHR14647:SF87">
    <property type="entry name" value="PUTATIVE-RELATED"/>
    <property type="match status" value="1"/>
</dbReference>
<evidence type="ECO:0000256" key="3">
    <source>
        <dbReference type="ARBA" id="ARBA00022679"/>
    </source>
</evidence>